<dbReference type="Proteomes" id="UP000030008">
    <property type="component" value="Unassembled WGS sequence"/>
</dbReference>
<evidence type="ECO:0000313" key="1">
    <source>
        <dbReference type="EMBL" id="KGJ51891.1"/>
    </source>
</evidence>
<keyword evidence="1" id="KW-0167">Capsid protein</keyword>
<dbReference type="GeneID" id="61927473"/>
<gene>
    <name evidence="1" type="ORF">CIAN88_18025</name>
    <name evidence="2" type="ORF">G4D54_18010</name>
</gene>
<dbReference type="InterPro" id="IPR012851">
    <property type="entry name" value="Spore_coat_CotF-like"/>
</dbReference>
<dbReference type="AlphaFoldDB" id="A0A099I2X1"/>
<dbReference type="Proteomes" id="UP000503330">
    <property type="component" value="Chromosome"/>
</dbReference>
<accession>A0A099I2X1</accession>
<keyword evidence="1" id="KW-0946">Virion</keyword>
<protein>
    <submittedName>
        <fullName evidence="1">Coat protein F</fullName>
    </submittedName>
    <submittedName>
        <fullName evidence="2">Spore coat protein</fullName>
    </submittedName>
</protein>
<evidence type="ECO:0000313" key="4">
    <source>
        <dbReference type="Proteomes" id="UP000503330"/>
    </source>
</evidence>
<organism evidence="1 3">
    <name type="scientific">Clostridium innocuum</name>
    <dbReference type="NCBI Taxonomy" id="1522"/>
    <lineage>
        <taxon>Bacteria</taxon>
        <taxon>Bacillati</taxon>
        <taxon>Bacillota</taxon>
        <taxon>Clostridia</taxon>
        <taxon>Eubacteriales</taxon>
        <taxon>Clostridiaceae</taxon>
        <taxon>Clostridium</taxon>
    </lineage>
</organism>
<evidence type="ECO:0000313" key="2">
    <source>
        <dbReference type="EMBL" id="QJA04194.1"/>
    </source>
</evidence>
<name>A0A099I2X1_CLOIN</name>
<dbReference type="EMBL" id="JQIF01000093">
    <property type="protein sequence ID" value="KGJ51891.1"/>
    <property type="molecule type" value="Genomic_DNA"/>
</dbReference>
<dbReference type="Pfam" id="PF07875">
    <property type="entry name" value="Coat_F"/>
    <property type="match status" value="1"/>
</dbReference>
<sequence>MADKSKSYGDKDIATNLLVTLKHMKAELNTFTQEASNDELFTKIDEVYTCVSTLQRDVFNMMTAQGWYKMTADSAKNISKAYTKFSKSESELS</sequence>
<evidence type="ECO:0000313" key="3">
    <source>
        <dbReference type="Proteomes" id="UP000030008"/>
    </source>
</evidence>
<reference evidence="1 3" key="1">
    <citation type="submission" date="2014-08" db="EMBL/GenBank/DDBJ databases">
        <title>Clostridium innocuum, an unnegligible vancomycin-resistant pathogen causing extra-intestinal infections.</title>
        <authorList>
            <person name="Feng Y."/>
            <person name="Chiu C.-H."/>
        </authorList>
    </citation>
    <scope>NUCLEOTIDE SEQUENCE [LARGE SCALE GENOMIC DNA]</scope>
    <source>
        <strain evidence="1 3">AN88</strain>
    </source>
</reference>
<dbReference type="EMBL" id="CP048838">
    <property type="protein sequence ID" value="QJA04194.1"/>
    <property type="molecule type" value="Genomic_DNA"/>
</dbReference>
<reference evidence="2 4" key="2">
    <citation type="submission" date="2020-02" db="EMBL/GenBank/DDBJ databases">
        <authorList>
            <person name="Kociolek L.K."/>
            <person name="Ozer E.A."/>
        </authorList>
    </citation>
    <scope>NUCLEOTIDE SEQUENCE [LARGE SCALE GENOMIC DNA]</scope>
    <source>
        <strain evidence="2 4">ATCC 14501</strain>
    </source>
</reference>
<proteinExistence type="predicted"/>
<dbReference type="RefSeq" id="WP_002607668.1">
    <property type="nucleotide sequence ID" value="NZ_BAAACC010000009.1"/>
</dbReference>